<dbReference type="Pfam" id="PF19160">
    <property type="entry name" value="SPARK"/>
    <property type="match status" value="1"/>
</dbReference>
<accession>A0A1Q3D1I1</accession>
<keyword evidence="7" id="KW-0472">Membrane</keyword>
<dbReference type="Gene3D" id="3.30.200.20">
    <property type="entry name" value="Phosphorylase Kinase, domain 1"/>
    <property type="match status" value="1"/>
</dbReference>
<dbReference type="FunCoup" id="A0A1Q3D1I1">
    <property type="interactions" value="797"/>
</dbReference>
<dbReference type="EMBL" id="BDDD01003870">
    <property type="protein sequence ID" value="GAV86337.1"/>
    <property type="molecule type" value="Genomic_DNA"/>
</dbReference>
<dbReference type="AlphaFoldDB" id="A0A1Q3D1I1"/>
<comment type="caution">
    <text evidence="10">The sequence shown here is derived from an EMBL/GenBank/DDBJ whole genome shotgun (WGS) entry which is preliminary data.</text>
</comment>
<name>A0A1Q3D1I1_CEPFO</name>
<feature type="domain" description="Protein kinase" evidence="9">
    <location>
        <begin position="325"/>
        <end position="604"/>
    </location>
</feature>
<sequence length="673" mass="74033">MAMYRLGVFLGLLTFLAMQLPSLIIAACPLDLSRSNLTLLASMCTNKNDRGKCCRYINAFVAVSVARYANVTSNLGVPSNVSDICLDSISQTMELYGVPRNATAFCGFGTKIPVGFECKGRTTVTQMLESPKFMVVSENCKVPLSKVGNCRKCINAGIVYLHQLVGAEDNMTLNTCRDATFAALASQVDDTSAVDIASCFFGVQGLKSPSEPSSSSLTPEASPTPLVATSPSQLMLGLPQNEHHHPYHLTLIPGIGIAITAVTVMMLIVLIILINKKSKELEGSEGIHKSSSKALPAPWSTRKFQEGRSCMFQKFSYKETKKATSSFNTIIGRGGFGTVYKAQFSDGSVAAVKRMNKVSEQGDDEFCREIELLARLHHRHLVALRGFCIEKHERFLMYEYMENGSLKDHLHSPGKSPLSWKTRIQIAIDVANALEYLHFYCDPPLCHRDIKSSNILLDENFVAKVADFGLAHASKDGSIFFEPVNTDIRGTPGYMDPEYVVTQELTEKSDIYSYGVLLLEIVTARRAVQDGKNLVESSQSSMASESRLSELVDPRINDSFDLDQLETLVTIIRWCTQREGQARPSIKQVLRLLYESSDPMHSGFVQAVEDEEYEGMEGRGGIRKGKMHRSGPLFHSGDGRCLASSSSTSRSYCSRSLLLETGSPQSPPNILSL</sequence>
<dbReference type="PANTHER" id="PTHR47989">
    <property type="entry name" value="OS01G0750732 PROTEIN"/>
    <property type="match status" value="1"/>
</dbReference>
<dbReference type="Gene3D" id="1.10.510.10">
    <property type="entry name" value="Transferase(Phosphotransferase) domain 1"/>
    <property type="match status" value="1"/>
</dbReference>
<evidence type="ECO:0000256" key="6">
    <source>
        <dbReference type="PROSITE-ProRule" id="PRU10141"/>
    </source>
</evidence>
<keyword evidence="11" id="KW-1185">Reference proteome</keyword>
<dbReference type="GO" id="GO:0004674">
    <property type="term" value="F:protein serine/threonine kinase activity"/>
    <property type="evidence" value="ECO:0007669"/>
    <property type="project" value="UniProtKB-KW"/>
</dbReference>
<evidence type="ECO:0000256" key="1">
    <source>
        <dbReference type="ARBA" id="ARBA00022527"/>
    </source>
</evidence>
<evidence type="ECO:0000256" key="8">
    <source>
        <dbReference type="SAM" id="SignalP"/>
    </source>
</evidence>
<dbReference type="SMART" id="SM00220">
    <property type="entry name" value="S_TKc"/>
    <property type="match status" value="1"/>
</dbReference>
<dbReference type="CDD" id="cd14066">
    <property type="entry name" value="STKc_IRAK"/>
    <property type="match status" value="1"/>
</dbReference>
<feature type="signal peptide" evidence="8">
    <location>
        <begin position="1"/>
        <end position="26"/>
    </location>
</feature>
<evidence type="ECO:0000313" key="11">
    <source>
        <dbReference type="Proteomes" id="UP000187406"/>
    </source>
</evidence>
<dbReference type="InterPro" id="IPR017441">
    <property type="entry name" value="Protein_kinase_ATP_BS"/>
</dbReference>
<organism evidence="10 11">
    <name type="scientific">Cephalotus follicularis</name>
    <name type="common">Albany pitcher plant</name>
    <dbReference type="NCBI Taxonomy" id="3775"/>
    <lineage>
        <taxon>Eukaryota</taxon>
        <taxon>Viridiplantae</taxon>
        <taxon>Streptophyta</taxon>
        <taxon>Embryophyta</taxon>
        <taxon>Tracheophyta</taxon>
        <taxon>Spermatophyta</taxon>
        <taxon>Magnoliopsida</taxon>
        <taxon>eudicotyledons</taxon>
        <taxon>Gunneridae</taxon>
        <taxon>Pentapetalae</taxon>
        <taxon>rosids</taxon>
        <taxon>fabids</taxon>
        <taxon>Oxalidales</taxon>
        <taxon>Cephalotaceae</taxon>
        <taxon>Cephalotus</taxon>
    </lineage>
</organism>
<protein>
    <submittedName>
        <fullName evidence="10">Pkinase domain-containing protein</fullName>
    </submittedName>
</protein>
<keyword evidence="8" id="KW-0732">Signal</keyword>
<dbReference type="InterPro" id="IPR008271">
    <property type="entry name" value="Ser/Thr_kinase_AS"/>
</dbReference>
<keyword evidence="1" id="KW-0723">Serine/threonine-protein kinase</keyword>
<evidence type="ECO:0000313" key="10">
    <source>
        <dbReference type="EMBL" id="GAV86337.1"/>
    </source>
</evidence>
<dbReference type="PROSITE" id="PS00108">
    <property type="entry name" value="PROTEIN_KINASE_ST"/>
    <property type="match status" value="1"/>
</dbReference>
<feature type="transmembrane region" description="Helical" evidence="7">
    <location>
        <begin position="251"/>
        <end position="274"/>
    </location>
</feature>
<dbReference type="PROSITE" id="PS00107">
    <property type="entry name" value="PROTEIN_KINASE_ATP"/>
    <property type="match status" value="1"/>
</dbReference>
<dbReference type="Proteomes" id="UP000187406">
    <property type="component" value="Unassembled WGS sequence"/>
</dbReference>
<dbReference type="PROSITE" id="PS51257">
    <property type="entry name" value="PROKAR_LIPOPROTEIN"/>
    <property type="match status" value="1"/>
</dbReference>
<evidence type="ECO:0000256" key="2">
    <source>
        <dbReference type="ARBA" id="ARBA00022679"/>
    </source>
</evidence>
<feature type="binding site" evidence="6">
    <location>
        <position position="353"/>
    </location>
    <ligand>
        <name>ATP</name>
        <dbReference type="ChEBI" id="CHEBI:30616"/>
    </ligand>
</feature>
<dbReference type="FunFam" id="1.10.510.10:FF:000381">
    <property type="entry name" value="Putative receptor-like protein kinase"/>
    <property type="match status" value="1"/>
</dbReference>
<keyword evidence="2" id="KW-0808">Transferase</keyword>
<dbReference type="OrthoDB" id="543156at2759"/>
<evidence type="ECO:0000256" key="4">
    <source>
        <dbReference type="ARBA" id="ARBA00022777"/>
    </source>
</evidence>
<evidence type="ECO:0000256" key="5">
    <source>
        <dbReference type="ARBA" id="ARBA00022840"/>
    </source>
</evidence>
<dbReference type="Pfam" id="PF00069">
    <property type="entry name" value="Pkinase"/>
    <property type="match status" value="1"/>
</dbReference>
<dbReference type="PROSITE" id="PS50011">
    <property type="entry name" value="PROTEIN_KINASE_DOM"/>
    <property type="match status" value="1"/>
</dbReference>
<dbReference type="InterPro" id="IPR043891">
    <property type="entry name" value="SPARK"/>
</dbReference>
<dbReference type="SUPFAM" id="SSF56112">
    <property type="entry name" value="Protein kinase-like (PK-like)"/>
    <property type="match status" value="1"/>
</dbReference>
<reference evidence="11" key="1">
    <citation type="submission" date="2016-04" db="EMBL/GenBank/DDBJ databases">
        <title>Cephalotus genome sequencing.</title>
        <authorList>
            <person name="Fukushima K."/>
            <person name="Hasebe M."/>
            <person name="Fang X."/>
        </authorList>
    </citation>
    <scope>NUCLEOTIDE SEQUENCE [LARGE SCALE GENOMIC DNA]</scope>
    <source>
        <strain evidence="11">cv. St1</strain>
    </source>
</reference>
<dbReference type="PANTHER" id="PTHR47989:SF36">
    <property type="entry name" value="PROTEIN KINASE DOMAIN-CONTAINING PROTEIN"/>
    <property type="match status" value="1"/>
</dbReference>
<proteinExistence type="predicted"/>
<dbReference type="STRING" id="3775.A0A1Q3D1I1"/>
<keyword evidence="3 6" id="KW-0547">Nucleotide-binding</keyword>
<dbReference type="GO" id="GO:0005524">
    <property type="term" value="F:ATP binding"/>
    <property type="evidence" value="ECO:0007669"/>
    <property type="project" value="UniProtKB-UniRule"/>
</dbReference>
<dbReference type="InterPro" id="IPR000719">
    <property type="entry name" value="Prot_kinase_dom"/>
</dbReference>
<gene>
    <name evidence="10" type="ORF">CFOL_v3_29768</name>
</gene>
<keyword evidence="4 10" id="KW-0418">Kinase</keyword>
<dbReference type="InterPro" id="IPR011009">
    <property type="entry name" value="Kinase-like_dom_sf"/>
</dbReference>
<dbReference type="FunFam" id="3.30.200.20:FF:000420">
    <property type="entry name" value="Putative receptor-like protein kinase"/>
    <property type="match status" value="1"/>
</dbReference>
<keyword evidence="7" id="KW-1133">Transmembrane helix</keyword>
<keyword evidence="5 6" id="KW-0067">ATP-binding</keyword>
<evidence type="ECO:0000259" key="9">
    <source>
        <dbReference type="PROSITE" id="PS50011"/>
    </source>
</evidence>
<keyword evidence="7" id="KW-0812">Transmembrane</keyword>
<evidence type="ECO:0000256" key="3">
    <source>
        <dbReference type="ARBA" id="ARBA00022741"/>
    </source>
</evidence>
<dbReference type="InParanoid" id="A0A1Q3D1I1"/>
<feature type="chain" id="PRO_5013089013" evidence="8">
    <location>
        <begin position="27"/>
        <end position="673"/>
    </location>
</feature>
<evidence type="ECO:0000256" key="7">
    <source>
        <dbReference type="SAM" id="Phobius"/>
    </source>
</evidence>